<organism evidence="2 3">
    <name type="scientific">Pleurodeles waltl</name>
    <name type="common">Iberian ribbed newt</name>
    <dbReference type="NCBI Taxonomy" id="8319"/>
    <lineage>
        <taxon>Eukaryota</taxon>
        <taxon>Metazoa</taxon>
        <taxon>Chordata</taxon>
        <taxon>Craniata</taxon>
        <taxon>Vertebrata</taxon>
        <taxon>Euteleostomi</taxon>
        <taxon>Amphibia</taxon>
        <taxon>Batrachia</taxon>
        <taxon>Caudata</taxon>
        <taxon>Salamandroidea</taxon>
        <taxon>Salamandridae</taxon>
        <taxon>Pleurodelinae</taxon>
        <taxon>Pleurodeles</taxon>
    </lineage>
</organism>
<dbReference type="AlphaFoldDB" id="A0AAV7MDF2"/>
<sequence length="204" mass="23782">MRTKTQVMKGLLSGKILLPIPAVATKFDLRHNNTDKQDHFDRTVLHNLESVVIEWSYQIREVLKLESSLLLLRGLNVGPETELGFWKGRQDNLQCISEQFQSPDVQTMGNILHAKESSYYTTFKTLSKEVEHALVEARDVELHLRPLRQHIEFLRETEFPRTHILIPPLFHTICLIWSHSKFYSIPARIIVLLQEFCNLLIDQV</sequence>
<dbReference type="EMBL" id="JANPWB010000014">
    <property type="protein sequence ID" value="KAJ1100517.1"/>
    <property type="molecule type" value="Genomic_DNA"/>
</dbReference>
<dbReference type="GO" id="GO:0051959">
    <property type="term" value="F:dynein light intermediate chain binding"/>
    <property type="evidence" value="ECO:0007669"/>
    <property type="project" value="InterPro"/>
</dbReference>
<reference evidence="2" key="1">
    <citation type="journal article" date="2022" name="bioRxiv">
        <title>Sequencing and chromosome-scale assembly of the giantPleurodeles waltlgenome.</title>
        <authorList>
            <person name="Brown T."/>
            <person name="Elewa A."/>
            <person name="Iarovenko S."/>
            <person name="Subramanian E."/>
            <person name="Araus A.J."/>
            <person name="Petzold A."/>
            <person name="Susuki M."/>
            <person name="Suzuki K.-i.T."/>
            <person name="Hayashi T."/>
            <person name="Toyoda A."/>
            <person name="Oliveira C."/>
            <person name="Osipova E."/>
            <person name="Leigh N.D."/>
            <person name="Simon A."/>
            <person name="Yun M.H."/>
        </authorList>
    </citation>
    <scope>NUCLEOTIDE SEQUENCE</scope>
    <source>
        <strain evidence="2">20211129_DDA</strain>
        <tissue evidence="2">Liver</tissue>
    </source>
</reference>
<gene>
    <name evidence="2" type="ORF">NDU88_005599</name>
</gene>
<feature type="domain" description="Dynein heavy chain tail" evidence="1">
    <location>
        <begin position="45"/>
        <end position="204"/>
    </location>
</feature>
<name>A0AAV7MDF2_PLEWA</name>
<dbReference type="Proteomes" id="UP001066276">
    <property type="component" value="Chromosome 10"/>
</dbReference>
<proteinExistence type="predicted"/>
<protein>
    <recommendedName>
        <fullName evidence="1">Dynein heavy chain tail domain-containing protein</fullName>
    </recommendedName>
</protein>
<evidence type="ECO:0000313" key="3">
    <source>
        <dbReference type="Proteomes" id="UP001066276"/>
    </source>
</evidence>
<dbReference type="InterPro" id="IPR013594">
    <property type="entry name" value="Dynein_heavy_tail"/>
</dbReference>
<dbReference type="GO" id="GO:0007018">
    <property type="term" value="P:microtubule-based movement"/>
    <property type="evidence" value="ECO:0007669"/>
    <property type="project" value="InterPro"/>
</dbReference>
<keyword evidence="3" id="KW-1185">Reference proteome</keyword>
<evidence type="ECO:0000259" key="1">
    <source>
        <dbReference type="Pfam" id="PF08385"/>
    </source>
</evidence>
<dbReference type="PANTHER" id="PTHR46532">
    <property type="entry name" value="MALE FERTILITY FACTOR KL5"/>
    <property type="match status" value="1"/>
</dbReference>
<evidence type="ECO:0000313" key="2">
    <source>
        <dbReference type="EMBL" id="KAJ1100517.1"/>
    </source>
</evidence>
<dbReference type="GO" id="GO:0005858">
    <property type="term" value="C:axonemal dynein complex"/>
    <property type="evidence" value="ECO:0007669"/>
    <property type="project" value="TreeGrafter"/>
</dbReference>
<dbReference type="PANTHER" id="PTHR46532:SF11">
    <property type="entry name" value="DYNEIN AXONEMAL HEAVY CHAIN 12"/>
    <property type="match status" value="1"/>
</dbReference>
<dbReference type="InterPro" id="IPR026983">
    <property type="entry name" value="DHC"/>
</dbReference>
<dbReference type="Pfam" id="PF08385">
    <property type="entry name" value="DHC_N1"/>
    <property type="match status" value="1"/>
</dbReference>
<comment type="caution">
    <text evidence="2">The sequence shown here is derived from an EMBL/GenBank/DDBJ whole genome shotgun (WGS) entry which is preliminary data.</text>
</comment>
<dbReference type="GO" id="GO:0045505">
    <property type="term" value="F:dynein intermediate chain binding"/>
    <property type="evidence" value="ECO:0007669"/>
    <property type="project" value="InterPro"/>
</dbReference>
<accession>A0AAV7MDF2</accession>